<gene>
    <name evidence="1" type="ORF">JYE49_09590</name>
</gene>
<evidence type="ECO:0000313" key="2">
    <source>
        <dbReference type="Proteomes" id="UP000682782"/>
    </source>
</evidence>
<sequence length="178" mass="20610">MVKHAGQVRKGTSIPYFTHVMEAMEIVSRMTEDEELRAAAVLHDTLEDTKTTKEELVEAFGQRVADLVAAESEDKRKDRPEGETWLIRKTETIEHLRKADTEIRMLALGDKLSNIRAMTRDYKVIGEKLWQKFNEKNPVMQGMYYGELANAFGEDETLRETPEYREYVELYTALFGKT</sequence>
<name>A0AC61NN47_9FIRM</name>
<keyword evidence="2" id="KW-1185">Reference proteome</keyword>
<dbReference type="EMBL" id="CP068393">
    <property type="protein sequence ID" value="QUC68648.1"/>
    <property type="molecule type" value="Genomic_DNA"/>
</dbReference>
<dbReference type="Proteomes" id="UP000682782">
    <property type="component" value="Chromosome"/>
</dbReference>
<proteinExistence type="predicted"/>
<protein>
    <submittedName>
        <fullName evidence="1">HD domain-containing protein</fullName>
    </submittedName>
</protein>
<accession>A0AC61NN47</accession>
<evidence type="ECO:0000313" key="1">
    <source>
        <dbReference type="EMBL" id="QUC68648.1"/>
    </source>
</evidence>
<reference evidence="1" key="1">
    <citation type="submission" date="2021-01" db="EMBL/GenBank/DDBJ databases">
        <title>Complete genome sequence of Clostridiales bacterium R-7.</title>
        <authorList>
            <person name="Mahoney-Kurpe S.C."/>
            <person name="Palevich N."/>
            <person name="Koike S."/>
            <person name="Moon C.D."/>
            <person name="Attwood G.T."/>
        </authorList>
    </citation>
    <scope>NUCLEOTIDE SEQUENCE</scope>
    <source>
        <strain evidence="1">R-7</strain>
    </source>
</reference>
<organism evidence="1 2">
    <name type="scientific">Aristaeella hokkaidonensis</name>
    <dbReference type="NCBI Taxonomy" id="3046382"/>
    <lineage>
        <taxon>Bacteria</taxon>
        <taxon>Bacillati</taxon>
        <taxon>Bacillota</taxon>
        <taxon>Clostridia</taxon>
        <taxon>Eubacteriales</taxon>
        <taxon>Aristaeellaceae</taxon>
        <taxon>Aristaeella</taxon>
    </lineage>
</organism>